<feature type="compositionally biased region" description="Basic and acidic residues" evidence="1">
    <location>
        <begin position="697"/>
        <end position="706"/>
    </location>
</feature>
<dbReference type="PANTHER" id="PTHR22845:SF5">
    <property type="entry name" value="APOPTOTIC PROTEASE-ACTIVATING FACTOR 1"/>
    <property type="match status" value="1"/>
</dbReference>
<dbReference type="InterPro" id="IPR027417">
    <property type="entry name" value="P-loop_NTPase"/>
</dbReference>
<feature type="compositionally biased region" description="Low complexity" evidence="1">
    <location>
        <begin position="739"/>
        <end position="761"/>
    </location>
</feature>
<feature type="compositionally biased region" description="Basic and acidic residues" evidence="1">
    <location>
        <begin position="662"/>
        <end position="690"/>
    </location>
</feature>
<accession>A0A5S4FSA4</accession>
<dbReference type="SUPFAM" id="SSF52540">
    <property type="entry name" value="P-loop containing nucleoside triphosphate hydrolases"/>
    <property type="match status" value="1"/>
</dbReference>
<feature type="compositionally biased region" description="Basic and acidic residues" evidence="1">
    <location>
        <begin position="640"/>
        <end position="653"/>
    </location>
</feature>
<reference evidence="2 3" key="1">
    <citation type="submission" date="2019-05" db="EMBL/GenBank/DDBJ databases">
        <title>Draft genome sequence of Nonomuraea zeae DSM 100528.</title>
        <authorList>
            <person name="Saricaoglu S."/>
            <person name="Isik K."/>
        </authorList>
    </citation>
    <scope>NUCLEOTIDE SEQUENCE [LARGE SCALE GENOMIC DNA]</scope>
    <source>
        <strain evidence="2 3">DSM 100528</strain>
    </source>
</reference>
<gene>
    <name evidence="2" type="ORF">ETD85_47615</name>
</gene>
<dbReference type="PANTHER" id="PTHR22845">
    <property type="entry name" value="APOPTOTIC PROTEASE-ACTIVATING FACTOR 1"/>
    <property type="match status" value="1"/>
</dbReference>
<evidence type="ECO:0000256" key="1">
    <source>
        <dbReference type="SAM" id="MobiDB-lite"/>
    </source>
</evidence>
<comment type="caution">
    <text evidence="2">The sequence shown here is derived from an EMBL/GenBank/DDBJ whole genome shotgun (WGS) entry which is preliminary data.</text>
</comment>
<evidence type="ECO:0000313" key="2">
    <source>
        <dbReference type="EMBL" id="TMR23626.1"/>
    </source>
</evidence>
<protein>
    <recommendedName>
        <fullName evidence="4">NB-ARC domain-containing protein</fullName>
    </recommendedName>
</protein>
<dbReference type="Gene3D" id="3.40.50.300">
    <property type="entry name" value="P-loop containing nucleotide triphosphate hydrolases"/>
    <property type="match status" value="1"/>
</dbReference>
<sequence length="781" mass="84914">MRMEPSELAKAMVAVAVLRESESWRTGVEPSNAAATAFSAIHVLAAEMSATDQRAAKNWQTLQQGPGDPDSRVLAALERHFCRLITAEPAYELDLIRLLAEAGTITRDDEALRITLYPPVADGAAPNPLITIEFPLPSKLPRNIAPPPDSYVGRSDDIEFAVQELKSNPHEVQILVIGGRRGIGRTAFARVVADRLDLTRTPVAQLAVRLTHPDPYMPNKDVPRSPADALMELLVQLGVRADRIPYSLSRRRRLYLDKLASERPLILLEDASDEIHISALLPELAGAVIVTGEAELGIKEVPATLIRLDPLTPRESFELLARHLGGALDDTNSRDAHLIAKLCGHLPLALDLTARRLALLPDLRLGAAAAELITAGQRQSREAPEMQPVAATFQLTYDMLNQAQRYVLHLAALLRGDSFTVSAVCGALPADQVATVVGQLVQLGILETVGTSGDHWRVHPVLIRLAWDLAFKTLRDGEPDVIDYVLRLYVRRASRLSDLLDSPVIKLYPDLLRVLQRQVEEQRAATMAAIRMAVAFPFIRAARLLAAAAIRLLGIIGESHGTASSLQSVRKIAQSAQDPALEARALAHMARQALGREHTKQAAALLHQAWGKAREGADAQLCGDIERDLSQIHRRADRVHLDDQVDHPGDIRARRTWPRTSGDPRLDDRASEQGETRTAPTDDRVRRGSDADPDPAQPEHFDRHDPDPDEPGSTPPDRPHSPAADSEPAPDRNADHGQAPSSDAASTAPSLADAAKAIAAARGDDSAVPPESTFGGRGRAW</sequence>
<dbReference type="RefSeq" id="WP_138696466.1">
    <property type="nucleotide sequence ID" value="NZ_JBHSAZ010000089.1"/>
</dbReference>
<keyword evidence="3" id="KW-1185">Reference proteome</keyword>
<dbReference type="PRINTS" id="PR00364">
    <property type="entry name" value="DISEASERSIST"/>
</dbReference>
<evidence type="ECO:0008006" key="4">
    <source>
        <dbReference type="Google" id="ProtNLM"/>
    </source>
</evidence>
<proteinExistence type="predicted"/>
<dbReference type="EMBL" id="VCKX01000252">
    <property type="protein sequence ID" value="TMR23626.1"/>
    <property type="molecule type" value="Genomic_DNA"/>
</dbReference>
<dbReference type="Proteomes" id="UP000306628">
    <property type="component" value="Unassembled WGS sequence"/>
</dbReference>
<dbReference type="AlphaFoldDB" id="A0A5S4FSA4"/>
<feature type="region of interest" description="Disordered" evidence="1">
    <location>
        <begin position="640"/>
        <end position="781"/>
    </location>
</feature>
<organism evidence="2 3">
    <name type="scientific">Nonomuraea zeae</name>
    <dbReference type="NCBI Taxonomy" id="1642303"/>
    <lineage>
        <taxon>Bacteria</taxon>
        <taxon>Bacillati</taxon>
        <taxon>Actinomycetota</taxon>
        <taxon>Actinomycetes</taxon>
        <taxon>Streptosporangiales</taxon>
        <taxon>Streptosporangiaceae</taxon>
        <taxon>Nonomuraea</taxon>
    </lineage>
</organism>
<evidence type="ECO:0000313" key="3">
    <source>
        <dbReference type="Proteomes" id="UP000306628"/>
    </source>
</evidence>
<name>A0A5S4FSA4_9ACTN</name>